<dbReference type="AlphaFoldDB" id="A0A7N2RB87"/>
<evidence type="ECO:0000313" key="2">
    <source>
        <dbReference type="Proteomes" id="UP000594261"/>
    </source>
</evidence>
<reference evidence="1" key="2">
    <citation type="submission" date="2021-01" db="UniProtKB">
        <authorList>
            <consortium name="EnsemblPlants"/>
        </authorList>
    </citation>
    <scope>IDENTIFICATION</scope>
</reference>
<keyword evidence="2" id="KW-1185">Reference proteome</keyword>
<dbReference type="EMBL" id="LRBV02000009">
    <property type="status" value="NOT_ANNOTATED_CDS"/>
    <property type="molecule type" value="Genomic_DNA"/>
</dbReference>
<dbReference type="EnsemblPlants" id="QL09p054010:mrna">
    <property type="protein sequence ID" value="QL09p054010:mrna"/>
    <property type="gene ID" value="QL09p054010"/>
</dbReference>
<dbReference type="Proteomes" id="UP000594261">
    <property type="component" value="Chromosome 9"/>
</dbReference>
<dbReference type="InParanoid" id="A0A7N2RB87"/>
<dbReference type="PANTHER" id="PTHR33116">
    <property type="entry name" value="REVERSE TRANSCRIPTASE ZINC-BINDING DOMAIN-CONTAINING PROTEIN-RELATED-RELATED"/>
    <property type="match status" value="1"/>
</dbReference>
<proteinExistence type="predicted"/>
<dbReference type="PANTHER" id="PTHR33116:SF78">
    <property type="entry name" value="OS12G0587133 PROTEIN"/>
    <property type="match status" value="1"/>
</dbReference>
<name>A0A7N2RB87_QUELO</name>
<sequence>MKQTSGLLLVVMRSNVSLKSCLGNLISSNQTAFVTGRNKSERLPTHGIVKHYQRNKGKARCASKVDFKKAYDSKEWTTSKGAIPQIKEGSLLVRYLGMPLIPGKPSMKDCKPLTDKITARINSQSNTKLSFAGKVTHAATWEELRTKKDEVMWWRLICSKLTLLEHELGGWKAIKDKLLKWGYTGQTACMSYKDASKTGIISFGMLVHQENPEGIMVFCLISETQNNWEELMDGELFI</sequence>
<reference evidence="1 2" key="1">
    <citation type="journal article" date="2016" name="G3 (Bethesda)">
        <title>First Draft Assembly and Annotation of the Genome of a California Endemic Oak Quercus lobata Nee (Fagaceae).</title>
        <authorList>
            <person name="Sork V.L."/>
            <person name="Fitz-Gibbon S.T."/>
            <person name="Puiu D."/>
            <person name="Crepeau M."/>
            <person name="Gugger P.F."/>
            <person name="Sherman R."/>
            <person name="Stevens K."/>
            <person name="Langley C.H."/>
            <person name="Pellegrini M."/>
            <person name="Salzberg S.L."/>
        </authorList>
    </citation>
    <scope>NUCLEOTIDE SEQUENCE [LARGE SCALE GENOMIC DNA]</scope>
    <source>
        <strain evidence="1 2">cv. SW786</strain>
    </source>
</reference>
<evidence type="ECO:0008006" key="3">
    <source>
        <dbReference type="Google" id="ProtNLM"/>
    </source>
</evidence>
<dbReference type="Gramene" id="QL09p054010:mrna">
    <property type="protein sequence ID" value="QL09p054010:mrna"/>
    <property type="gene ID" value="QL09p054010"/>
</dbReference>
<protein>
    <recommendedName>
        <fullName evidence="3">Reverse transcriptase domain-containing protein</fullName>
    </recommendedName>
</protein>
<accession>A0A7N2RB87</accession>
<evidence type="ECO:0000313" key="1">
    <source>
        <dbReference type="EnsemblPlants" id="QL09p054010:mrna"/>
    </source>
</evidence>
<organism evidence="1 2">
    <name type="scientific">Quercus lobata</name>
    <name type="common">Valley oak</name>
    <dbReference type="NCBI Taxonomy" id="97700"/>
    <lineage>
        <taxon>Eukaryota</taxon>
        <taxon>Viridiplantae</taxon>
        <taxon>Streptophyta</taxon>
        <taxon>Embryophyta</taxon>
        <taxon>Tracheophyta</taxon>
        <taxon>Spermatophyta</taxon>
        <taxon>Magnoliopsida</taxon>
        <taxon>eudicotyledons</taxon>
        <taxon>Gunneridae</taxon>
        <taxon>Pentapetalae</taxon>
        <taxon>rosids</taxon>
        <taxon>fabids</taxon>
        <taxon>Fagales</taxon>
        <taxon>Fagaceae</taxon>
        <taxon>Quercus</taxon>
    </lineage>
</organism>